<protein>
    <recommendedName>
        <fullName evidence="4">Rod shape-determining protein MreD</fullName>
    </recommendedName>
</protein>
<proteinExistence type="predicted"/>
<feature type="transmembrane region" description="Helical" evidence="1">
    <location>
        <begin position="67"/>
        <end position="88"/>
    </location>
</feature>
<keyword evidence="1" id="KW-1133">Transmembrane helix</keyword>
<feature type="transmembrane region" description="Helical" evidence="1">
    <location>
        <begin position="122"/>
        <end position="144"/>
    </location>
</feature>
<evidence type="ECO:0008006" key="4">
    <source>
        <dbReference type="Google" id="ProtNLM"/>
    </source>
</evidence>
<evidence type="ECO:0000313" key="3">
    <source>
        <dbReference type="Proteomes" id="UP000231567"/>
    </source>
</evidence>
<dbReference type="EMBL" id="PCRM01000034">
    <property type="protein sequence ID" value="PIP21530.1"/>
    <property type="molecule type" value="Genomic_DNA"/>
</dbReference>
<dbReference type="AlphaFoldDB" id="A0A2G9YQK5"/>
<keyword evidence="1" id="KW-0472">Membrane</keyword>
<dbReference type="Proteomes" id="UP000231567">
    <property type="component" value="Unassembled WGS sequence"/>
</dbReference>
<accession>A0A2G9YQK5</accession>
<sequence>MKYFLNILAIIICVILQLALLSHLTIANASLNLILIVMLCFVFVSNFPIALLWAGLTGLILDLVSPYYFGLYTIELVFIFLISAYLVFKIFHRPNFLVAFGFLFVFSIIFDIAFGLLTEHAFSVLFFTDALYNGAVGLIIYFLLRRYLPTEEKIKVEK</sequence>
<organism evidence="2 3">
    <name type="scientific">Candidatus Nealsonbacteria bacterium CG23_combo_of_CG06-09_8_20_14_all_40_13</name>
    <dbReference type="NCBI Taxonomy" id="1974724"/>
    <lineage>
        <taxon>Bacteria</taxon>
        <taxon>Candidatus Nealsoniibacteriota</taxon>
    </lineage>
</organism>
<reference evidence="2 3" key="1">
    <citation type="submission" date="2017-09" db="EMBL/GenBank/DDBJ databases">
        <title>Depth-based differentiation of microbial function through sediment-hosted aquifers and enrichment of novel symbionts in the deep terrestrial subsurface.</title>
        <authorList>
            <person name="Probst A.J."/>
            <person name="Ladd B."/>
            <person name="Jarett J.K."/>
            <person name="Geller-Mcgrath D.E."/>
            <person name="Sieber C.M."/>
            <person name="Emerson J.B."/>
            <person name="Anantharaman K."/>
            <person name="Thomas B.C."/>
            <person name="Malmstrom R."/>
            <person name="Stieglmeier M."/>
            <person name="Klingl A."/>
            <person name="Woyke T."/>
            <person name="Ryan C.M."/>
            <person name="Banfield J.F."/>
        </authorList>
    </citation>
    <scope>NUCLEOTIDE SEQUENCE [LARGE SCALE GENOMIC DNA]</scope>
    <source>
        <strain evidence="2">CG23_combo_of_CG06-09_8_20_14_all_40_13</strain>
    </source>
</reference>
<keyword evidence="1" id="KW-0812">Transmembrane</keyword>
<name>A0A2G9YQK5_9BACT</name>
<feature type="transmembrane region" description="Helical" evidence="1">
    <location>
        <begin position="6"/>
        <end position="26"/>
    </location>
</feature>
<comment type="caution">
    <text evidence="2">The sequence shown here is derived from an EMBL/GenBank/DDBJ whole genome shotgun (WGS) entry which is preliminary data.</text>
</comment>
<evidence type="ECO:0000256" key="1">
    <source>
        <dbReference type="SAM" id="Phobius"/>
    </source>
</evidence>
<evidence type="ECO:0000313" key="2">
    <source>
        <dbReference type="EMBL" id="PIP21530.1"/>
    </source>
</evidence>
<feature type="transmembrane region" description="Helical" evidence="1">
    <location>
        <begin position="33"/>
        <end position="61"/>
    </location>
</feature>
<feature type="transmembrane region" description="Helical" evidence="1">
    <location>
        <begin position="95"/>
        <end position="116"/>
    </location>
</feature>
<gene>
    <name evidence="2" type="ORF">COX39_02295</name>
</gene>